<evidence type="ECO:0000256" key="6">
    <source>
        <dbReference type="ARBA" id="ARBA00022840"/>
    </source>
</evidence>
<evidence type="ECO:0000256" key="5">
    <source>
        <dbReference type="ARBA" id="ARBA00022741"/>
    </source>
</evidence>
<keyword evidence="2" id="KW-0813">Transport</keyword>
<dbReference type="GO" id="GO:0015031">
    <property type="term" value="P:protein transport"/>
    <property type="evidence" value="ECO:0007669"/>
    <property type="project" value="UniProtKB-KW"/>
</dbReference>
<dbReference type="GO" id="GO:0005886">
    <property type="term" value="C:plasma membrane"/>
    <property type="evidence" value="ECO:0007669"/>
    <property type="project" value="UniProtKB-SubCell"/>
</dbReference>
<keyword evidence="8 11" id="KW-1133">Transmembrane helix</keyword>
<dbReference type="GO" id="GO:0008233">
    <property type="term" value="F:peptidase activity"/>
    <property type="evidence" value="ECO:0007669"/>
    <property type="project" value="InterPro"/>
</dbReference>
<dbReference type="InterPro" id="IPR003593">
    <property type="entry name" value="AAA+_ATPase"/>
</dbReference>
<dbReference type="Gene3D" id="3.40.50.300">
    <property type="entry name" value="P-loop containing nucleotide triphosphate hydrolases"/>
    <property type="match status" value="1"/>
</dbReference>
<dbReference type="InterPro" id="IPR036640">
    <property type="entry name" value="ABC1_TM_sf"/>
</dbReference>
<evidence type="ECO:0000256" key="8">
    <source>
        <dbReference type="ARBA" id="ARBA00022989"/>
    </source>
</evidence>
<dbReference type="GO" id="GO:0140359">
    <property type="term" value="F:ABC-type transporter activity"/>
    <property type="evidence" value="ECO:0007669"/>
    <property type="project" value="InterPro"/>
</dbReference>
<dbReference type="GO" id="GO:0006508">
    <property type="term" value="P:proteolysis"/>
    <property type="evidence" value="ECO:0007669"/>
    <property type="project" value="InterPro"/>
</dbReference>
<dbReference type="FunFam" id="3.40.50.300:FF:000221">
    <property type="entry name" value="Multidrug ABC transporter ATP-binding protein"/>
    <property type="match status" value="1"/>
</dbReference>
<dbReference type="GO" id="GO:0043213">
    <property type="term" value="P:bacteriocin transport"/>
    <property type="evidence" value="ECO:0007669"/>
    <property type="project" value="UniProtKB-KW"/>
</dbReference>
<evidence type="ECO:0000313" key="15">
    <source>
        <dbReference type="EMBL" id="BFG71381.1"/>
    </source>
</evidence>
<keyword evidence="5" id="KW-0547">Nucleotide-binding</keyword>
<feature type="domain" description="ABC transporter" evidence="12">
    <location>
        <begin position="480"/>
        <end position="714"/>
    </location>
</feature>
<gene>
    <name evidence="15" type="ORF">KACHI17_22620</name>
</gene>
<dbReference type="PANTHER" id="PTHR24221:SF654">
    <property type="entry name" value="ATP-BINDING CASSETTE SUB-FAMILY B MEMBER 6"/>
    <property type="match status" value="1"/>
</dbReference>
<feature type="transmembrane region" description="Helical" evidence="11">
    <location>
        <begin position="279"/>
        <end position="297"/>
    </location>
</feature>
<evidence type="ECO:0000256" key="9">
    <source>
        <dbReference type="ARBA" id="ARBA00023136"/>
    </source>
</evidence>
<feature type="transmembrane region" description="Helical" evidence="11">
    <location>
        <begin position="198"/>
        <end position="214"/>
    </location>
</feature>
<dbReference type="Pfam" id="PF00005">
    <property type="entry name" value="ABC_tran"/>
    <property type="match status" value="1"/>
</dbReference>
<dbReference type="SMART" id="SM00382">
    <property type="entry name" value="AAA"/>
    <property type="match status" value="1"/>
</dbReference>
<organism evidence="15">
    <name type="scientific">Sediminibacterium sp. KACHI17</name>
    <dbReference type="NCBI Taxonomy" id="1751071"/>
    <lineage>
        <taxon>Bacteria</taxon>
        <taxon>Pseudomonadati</taxon>
        <taxon>Bacteroidota</taxon>
        <taxon>Chitinophagia</taxon>
        <taxon>Chitinophagales</taxon>
        <taxon>Chitinophagaceae</taxon>
        <taxon>Sediminibacterium</taxon>
    </lineage>
</organism>
<dbReference type="SUPFAM" id="SSF52540">
    <property type="entry name" value="P-loop containing nucleoside triphosphate hydrolases"/>
    <property type="match status" value="1"/>
</dbReference>
<reference evidence="15" key="1">
    <citation type="submission" date="2024-02" db="EMBL/GenBank/DDBJ databases">
        <title>Sediminibacterium planktonica sp. nov. and Sediminibacterium longus sp. nov., isolated from surface lake and river water.</title>
        <authorList>
            <person name="Watanabe K."/>
            <person name="Takemine S."/>
            <person name="Ishii Y."/>
            <person name="Ogata Y."/>
            <person name="Shindo C."/>
            <person name="Suda W."/>
        </authorList>
    </citation>
    <scope>NUCLEOTIDE SEQUENCE</scope>
    <source>
        <strain evidence="15">KACHI17</strain>
    </source>
</reference>
<dbReference type="SUPFAM" id="SSF90123">
    <property type="entry name" value="ABC transporter transmembrane region"/>
    <property type="match status" value="1"/>
</dbReference>
<evidence type="ECO:0000256" key="7">
    <source>
        <dbReference type="ARBA" id="ARBA00022927"/>
    </source>
</evidence>
<dbReference type="PANTHER" id="PTHR24221">
    <property type="entry name" value="ATP-BINDING CASSETTE SUB-FAMILY B"/>
    <property type="match status" value="1"/>
</dbReference>
<proteinExistence type="predicted"/>
<dbReference type="Pfam" id="PF03412">
    <property type="entry name" value="Peptidase_C39"/>
    <property type="match status" value="1"/>
</dbReference>
<dbReference type="RefSeq" id="WP_353549014.1">
    <property type="nucleotide sequence ID" value="NZ_AP029612.1"/>
</dbReference>
<evidence type="ECO:0000259" key="14">
    <source>
        <dbReference type="PROSITE" id="PS50990"/>
    </source>
</evidence>
<accession>A0AAT9GLA2</accession>
<feature type="transmembrane region" description="Helical" evidence="11">
    <location>
        <begin position="393"/>
        <end position="411"/>
    </location>
</feature>
<keyword evidence="6" id="KW-0067">ATP-binding</keyword>
<keyword evidence="9 11" id="KW-0472">Membrane</keyword>
<dbReference type="InterPro" id="IPR039421">
    <property type="entry name" value="Type_1_exporter"/>
</dbReference>
<protein>
    <submittedName>
        <fullName evidence="15">Peptidase domain-containing ABC transporter</fullName>
    </submittedName>
</protein>
<dbReference type="GO" id="GO:0005524">
    <property type="term" value="F:ATP binding"/>
    <property type="evidence" value="ECO:0007669"/>
    <property type="project" value="UniProtKB-KW"/>
</dbReference>
<keyword evidence="10" id="KW-0080">Bacteriocin transport</keyword>
<evidence type="ECO:0000256" key="3">
    <source>
        <dbReference type="ARBA" id="ARBA00022475"/>
    </source>
</evidence>
<name>A0AAT9GLA2_9BACT</name>
<dbReference type="InterPro" id="IPR011527">
    <property type="entry name" value="ABC1_TM_dom"/>
</dbReference>
<dbReference type="Pfam" id="PF00664">
    <property type="entry name" value="ABC_membrane"/>
    <property type="match status" value="1"/>
</dbReference>
<keyword evidence="7" id="KW-0653">Protein transport</keyword>
<feature type="domain" description="Peptidase C39" evidence="14">
    <location>
        <begin position="10"/>
        <end position="134"/>
    </location>
</feature>
<feature type="transmembrane region" description="Helical" evidence="11">
    <location>
        <begin position="163"/>
        <end position="186"/>
    </location>
</feature>
<dbReference type="GO" id="GO:0016887">
    <property type="term" value="F:ATP hydrolysis activity"/>
    <property type="evidence" value="ECO:0007669"/>
    <property type="project" value="InterPro"/>
</dbReference>
<dbReference type="Gene3D" id="3.90.70.10">
    <property type="entry name" value="Cysteine proteinases"/>
    <property type="match status" value="1"/>
</dbReference>
<keyword evidence="3" id="KW-1003">Cell membrane</keyword>
<evidence type="ECO:0000259" key="12">
    <source>
        <dbReference type="PROSITE" id="PS50893"/>
    </source>
</evidence>
<evidence type="ECO:0000256" key="10">
    <source>
        <dbReference type="ARBA" id="ARBA00043264"/>
    </source>
</evidence>
<comment type="subcellular location">
    <subcellularLocation>
        <location evidence="1">Cell membrane</location>
        <topology evidence="1">Multi-pass membrane protein</topology>
    </subcellularLocation>
</comment>
<dbReference type="PROSITE" id="PS50990">
    <property type="entry name" value="PEPTIDASE_C39"/>
    <property type="match status" value="1"/>
</dbReference>
<feature type="domain" description="ABC transmembrane type-1" evidence="13">
    <location>
        <begin position="167"/>
        <end position="446"/>
    </location>
</feature>
<dbReference type="PROSITE" id="PS50893">
    <property type="entry name" value="ABC_TRANSPORTER_2"/>
    <property type="match status" value="1"/>
</dbReference>
<feature type="transmembrane region" description="Helical" evidence="11">
    <location>
        <begin position="423"/>
        <end position="440"/>
    </location>
</feature>
<dbReference type="InterPro" id="IPR005074">
    <property type="entry name" value="Peptidase_C39"/>
</dbReference>
<dbReference type="InterPro" id="IPR003439">
    <property type="entry name" value="ABC_transporter-like_ATP-bd"/>
</dbReference>
<dbReference type="GO" id="GO:0034040">
    <property type="term" value="F:ATPase-coupled lipid transmembrane transporter activity"/>
    <property type="evidence" value="ECO:0007669"/>
    <property type="project" value="TreeGrafter"/>
</dbReference>
<dbReference type="PROSITE" id="PS50929">
    <property type="entry name" value="ABC_TM1F"/>
    <property type="match status" value="1"/>
</dbReference>
<feature type="transmembrane region" description="Helical" evidence="11">
    <location>
        <begin position="303"/>
        <end position="321"/>
    </location>
</feature>
<dbReference type="PROSITE" id="PS00211">
    <property type="entry name" value="ABC_TRANSPORTER_1"/>
    <property type="match status" value="1"/>
</dbReference>
<dbReference type="CDD" id="cd18570">
    <property type="entry name" value="ABC_6TM_PCAT1_LagD_like"/>
    <property type="match status" value="1"/>
</dbReference>
<dbReference type="InterPro" id="IPR027417">
    <property type="entry name" value="P-loop_NTPase"/>
</dbReference>
<evidence type="ECO:0000256" key="2">
    <source>
        <dbReference type="ARBA" id="ARBA00022448"/>
    </source>
</evidence>
<evidence type="ECO:0000256" key="4">
    <source>
        <dbReference type="ARBA" id="ARBA00022692"/>
    </source>
</evidence>
<evidence type="ECO:0000256" key="1">
    <source>
        <dbReference type="ARBA" id="ARBA00004651"/>
    </source>
</evidence>
<evidence type="ECO:0000259" key="13">
    <source>
        <dbReference type="PROSITE" id="PS50929"/>
    </source>
</evidence>
<keyword evidence="4 11" id="KW-0812">Transmembrane</keyword>
<dbReference type="InterPro" id="IPR017871">
    <property type="entry name" value="ABC_transporter-like_CS"/>
</dbReference>
<dbReference type="AlphaFoldDB" id="A0AAT9GLA2"/>
<dbReference type="CDD" id="cd02418">
    <property type="entry name" value="Peptidase_C39B"/>
    <property type="match status" value="1"/>
</dbReference>
<dbReference type="Gene3D" id="1.20.1560.10">
    <property type="entry name" value="ABC transporter type 1, transmembrane domain"/>
    <property type="match status" value="1"/>
</dbReference>
<sequence>MSVKMVCVKQRDVTDCGAACLVSIAASYGTNFSVSKVRQTAGTDKCGTSMLGMVEAATKMGFNAKAVRAGIEVIRQIPLPSIAHVLLENGLQHFVVLYSIKREQLVYMDPATGTLVKSRHSDFSKIWTGVLLLLEPSGSILIAHKTKSTKKRIYDLLTANGSLLLQGFIGALVYTLLGLSLSIYIQKLVDTILVDGDLGLLNLVSIMMIFLLCIQQYTGTFKTLLGLQVGQRMDATLISHYLRHLLKLPQFFFDTMRKGEVLSRINDAVMIRNFVSDTVMQIVVNLLILICSFLVMFLYSIKLALMMLLLLPIYGILYYLSNKINRYWQRKLMEKGATMETELVGTLQASTTIKRFGLEEVMIEKNESGLIALLRTVYDTGIRNIALSSVAEFVTRFFTLLILWIGSILVIEKALTPGTLLSFYSIIGYFTGPVLVLIGTTKSFQEAMIAADRLFEIMELEPEEASQVGRLPQSFNEGDIVFDQVGFRYGSRQTVFNELSFQITVGSCIGIAGESGSGKSTLLHLLLRLYPIQKGHIYIGGVDINDISLPVLREKIAVVPQDTDILSGTVLENICLNKNIVIDDVIQLCQQVGLDDFIRSLPEGYHTVLQEQGSDLSGGQKQKIGIVRALYRRPSVLLLDEATASLDTISESAVQECLQYYRRRGVTIMIVAHRLTTLQFCDEILVLQDGKLIERGSHDELIQQLGLYATMWDQR</sequence>
<dbReference type="EMBL" id="AP029612">
    <property type="protein sequence ID" value="BFG71381.1"/>
    <property type="molecule type" value="Genomic_DNA"/>
</dbReference>
<evidence type="ECO:0000256" key="11">
    <source>
        <dbReference type="SAM" id="Phobius"/>
    </source>
</evidence>